<protein>
    <submittedName>
        <fullName evidence="4">PP2C family protein-serine/threonine phosphatase</fullName>
    </submittedName>
</protein>
<organism evidence="4 5">
    <name type="scientific">Actinoallomurus liliacearum</name>
    <dbReference type="NCBI Taxonomy" id="1080073"/>
    <lineage>
        <taxon>Bacteria</taxon>
        <taxon>Bacillati</taxon>
        <taxon>Actinomycetota</taxon>
        <taxon>Actinomycetes</taxon>
        <taxon>Streptosporangiales</taxon>
        <taxon>Thermomonosporaceae</taxon>
        <taxon>Actinoallomurus</taxon>
    </lineage>
</organism>
<dbReference type="InterPro" id="IPR036457">
    <property type="entry name" value="PPM-type-like_dom_sf"/>
</dbReference>
<feature type="domain" description="PPM-type phosphatase" evidence="3">
    <location>
        <begin position="158"/>
        <end position="371"/>
    </location>
</feature>
<evidence type="ECO:0000256" key="1">
    <source>
        <dbReference type="ARBA" id="ARBA00022801"/>
    </source>
</evidence>
<dbReference type="EMBL" id="BAABHJ010000008">
    <property type="protein sequence ID" value="GAA4608918.1"/>
    <property type="molecule type" value="Genomic_DNA"/>
</dbReference>
<evidence type="ECO:0000313" key="4">
    <source>
        <dbReference type="EMBL" id="GAA4608918.1"/>
    </source>
</evidence>
<feature type="transmembrane region" description="Helical" evidence="2">
    <location>
        <begin position="34"/>
        <end position="53"/>
    </location>
</feature>
<sequence length="372" mass="39755">MQRSFDPTDVGQVCPIAEVRLIAEENRTGRADPIARWLPFAMMGAVATVDLMAGPEFGYLPLLALGPAFATLHYGARHTVLIGLIAFTLCVVLAAYDNVLGHRQDNLTLASIIGVTSASVLAGRRRQERERELATVRTVAEVAQRVLLRPVPRSAGPLRIAVNYTSAAAEARIGGDLYEVVITPFGVRILIGDVQGKGLEAVETAAGVLGAFREAAYDEADLPSVVKRLEKSLSRMLAGERFVTAALAHFGDAHVRLVNCGHPPPLIIGRSGDVRVAEPEDPSPPLGMTDLTDAPPRPYVLPFSPGDQMLLYTDGVIEARNGAGQFYPLIDRAVLLTAAGAEEALSDLQADLIRHTGGPIADDAAMLLVRHR</sequence>
<proteinExistence type="predicted"/>
<evidence type="ECO:0000259" key="3">
    <source>
        <dbReference type="SMART" id="SM00331"/>
    </source>
</evidence>
<keyword evidence="1" id="KW-0378">Hydrolase</keyword>
<name>A0ABP8TIH0_9ACTN</name>
<comment type="caution">
    <text evidence="4">The sequence shown here is derived from an EMBL/GenBank/DDBJ whole genome shotgun (WGS) entry which is preliminary data.</text>
</comment>
<dbReference type="Pfam" id="PF07228">
    <property type="entry name" value="SpoIIE"/>
    <property type="match status" value="1"/>
</dbReference>
<dbReference type="Proteomes" id="UP001500212">
    <property type="component" value="Unassembled WGS sequence"/>
</dbReference>
<keyword evidence="2" id="KW-0472">Membrane</keyword>
<feature type="transmembrane region" description="Helical" evidence="2">
    <location>
        <begin position="74"/>
        <end position="95"/>
    </location>
</feature>
<gene>
    <name evidence="4" type="ORF">GCM10023195_35450</name>
</gene>
<reference evidence="5" key="1">
    <citation type="journal article" date="2019" name="Int. J. Syst. Evol. Microbiol.">
        <title>The Global Catalogue of Microorganisms (GCM) 10K type strain sequencing project: providing services to taxonomists for standard genome sequencing and annotation.</title>
        <authorList>
            <consortium name="The Broad Institute Genomics Platform"/>
            <consortium name="The Broad Institute Genome Sequencing Center for Infectious Disease"/>
            <person name="Wu L."/>
            <person name="Ma J."/>
        </authorList>
    </citation>
    <scope>NUCLEOTIDE SEQUENCE [LARGE SCALE GENOMIC DNA]</scope>
    <source>
        <strain evidence="5">JCM 17938</strain>
    </source>
</reference>
<keyword evidence="5" id="KW-1185">Reference proteome</keyword>
<dbReference type="InterPro" id="IPR052016">
    <property type="entry name" value="Bact_Sigma-Reg"/>
</dbReference>
<dbReference type="SUPFAM" id="SSF81606">
    <property type="entry name" value="PP2C-like"/>
    <property type="match status" value="1"/>
</dbReference>
<dbReference type="Gene3D" id="3.60.40.10">
    <property type="entry name" value="PPM-type phosphatase domain"/>
    <property type="match status" value="1"/>
</dbReference>
<keyword evidence="2" id="KW-0812">Transmembrane</keyword>
<evidence type="ECO:0000313" key="5">
    <source>
        <dbReference type="Proteomes" id="UP001500212"/>
    </source>
</evidence>
<dbReference type="SMART" id="SM00331">
    <property type="entry name" value="PP2C_SIG"/>
    <property type="match status" value="1"/>
</dbReference>
<dbReference type="PANTHER" id="PTHR43156:SF2">
    <property type="entry name" value="STAGE II SPORULATION PROTEIN E"/>
    <property type="match status" value="1"/>
</dbReference>
<keyword evidence="2" id="KW-1133">Transmembrane helix</keyword>
<evidence type="ECO:0000256" key="2">
    <source>
        <dbReference type="SAM" id="Phobius"/>
    </source>
</evidence>
<dbReference type="PANTHER" id="PTHR43156">
    <property type="entry name" value="STAGE II SPORULATION PROTEIN E-RELATED"/>
    <property type="match status" value="1"/>
</dbReference>
<accession>A0ABP8TIH0</accession>
<dbReference type="InterPro" id="IPR001932">
    <property type="entry name" value="PPM-type_phosphatase-like_dom"/>
</dbReference>